<feature type="region of interest" description="Disordered" evidence="1">
    <location>
        <begin position="1"/>
        <end position="25"/>
    </location>
</feature>
<evidence type="ECO:0000313" key="3">
    <source>
        <dbReference type="Proteomes" id="UP001234880"/>
    </source>
</evidence>
<gene>
    <name evidence="2" type="ORF">JOF35_003997</name>
</gene>
<sequence>MSAAVPADAGRCPAPMPAPVRRAGAGAEEEGTCRAACAAEQGAA</sequence>
<dbReference type="Proteomes" id="UP001234880">
    <property type="component" value="Unassembled WGS sequence"/>
</dbReference>
<keyword evidence="3" id="KW-1185">Reference proteome</keyword>
<organism evidence="2 3">
    <name type="scientific">Streptomyces demainii</name>
    <dbReference type="NCBI Taxonomy" id="588122"/>
    <lineage>
        <taxon>Bacteria</taxon>
        <taxon>Bacillati</taxon>
        <taxon>Actinomycetota</taxon>
        <taxon>Actinomycetes</taxon>
        <taxon>Kitasatosporales</taxon>
        <taxon>Streptomycetaceae</taxon>
        <taxon>Streptomyces</taxon>
    </lineage>
</organism>
<accession>A0ABT9KUA8</accession>
<dbReference type="EMBL" id="JAURUE010000001">
    <property type="protein sequence ID" value="MDP9611720.1"/>
    <property type="molecule type" value="Genomic_DNA"/>
</dbReference>
<comment type="caution">
    <text evidence="2">The sequence shown here is derived from an EMBL/GenBank/DDBJ whole genome shotgun (WGS) entry which is preliminary data.</text>
</comment>
<name>A0ABT9KUA8_9ACTN</name>
<reference evidence="2 3" key="1">
    <citation type="submission" date="2023-07" db="EMBL/GenBank/DDBJ databases">
        <title>Sequencing the genomes of 1000 actinobacteria strains.</title>
        <authorList>
            <person name="Klenk H.-P."/>
        </authorList>
    </citation>
    <scope>NUCLEOTIDE SEQUENCE [LARGE SCALE GENOMIC DNA]</scope>
    <source>
        <strain evidence="2 3">DSM 41600</strain>
    </source>
</reference>
<protein>
    <submittedName>
        <fullName evidence="2">Uncharacterized protein</fullName>
    </submittedName>
</protein>
<evidence type="ECO:0000313" key="2">
    <source>
        <dbReference type="EMBL" id="MDP9611720.1"/>
    </source>
</evidence>
<proteinExistence type="predicted"/>
<evidence type="ECO:0000256" key="1">
    <source>
        <dbReference type="SAM" id="MobiDB-lite"/>
    </source>
</evidence>